<dbReference type="AlphaFoldDB" id="A0A660LCU6"/>
<feature type="compositionally biased region" description="Low complexity" evidence="1">
    <location>
        <begin position="282"/>
        <end position="298"/>
    </location>
</feature>
<evidence type="ECO:0000313" key="3">
    <source>
        <dbReference type="Proteomes" id="UP000278962"/>
    </source>
</evidence>
<evidence type="ECO:0008006" key="4">
    <source>
        <dbReference type="Google" id="ProtNLM"/>
    </source>
</evidence>
<reference evidence="2 3" key="1">
    <citation type="submission" date="2018-10" db="EMBL/GenBank/DDBJ databases">
        <title>Genomic Encyclopedia of Archaeal and Bacterial Type Strains, Phase II (KMG-II): from individual species to whole genera.</title>
        <authorList>
            <person name="Goeker M."/>
        </authorList>
    </citation>
    <scope>NUCLEOTIDE SEQUENCE [LARGE SCALE GENOMIC DNA]</scope>
    <source>
        <strain evidence="2 3">DSM 14954</strain>
    </source>
</reference>
<feature type="compositionally biased region" description="Low complexity" evidence="1">
    <location>
        <begin position="117"/>
        <end position="137"/>
    </location>
</feature>
<name>A0A660LCU6_9ACTN</name>
<protein>
    <recommendedName>
        <fullName evidence="4">Flagellar hook-length control protein FliK</fullName>
    </recommendedName>
</protein>
<keyword evidence="3" id="KW-1185">Reference proteome</keyword>
<feature type="compositionally biased region" description="Low complexity" evidence="1">
    <location>
        <begin position="249"/>
        <end position="272"/>
    </location>
</feature>
<evidence type="ECO:0000313" key="2">
    <source>
        <dbReference type="EMBL" id="RKQ92409.1"/>
    </source>
</evidence>
<sequence>MDPIAVTAALLRKQLPTVPIREGASMMARVASRGETHAVIVIAGMPITAKLPPEIAAGATLKLKVKEVTAERVWLQIESDQPQGGEAPAGRPPMPKAPAGTGAYLPPIKLPLPSPAGQPGGPATPAQAPAPGQSAPPGGAPAPAVPGQPAQPGGRPAPGQPAQPGGAPAPGQPTQPGGAPAPGQPTQPGGAPAAAQPAVPGQPAEPGEAAAPKAPPVLSPAPSGAPATPAQPQVPGQPAQPGGAPAPGQPAVPAQPAQPGSAPAQPTAAPADGPAPPPPEQAQPAQVVQPQPQVLGQGMPAPPLQPPRVEVEEPPARRPGADGEPADVVMLTFTSPTLGKLDLRLELRGDHFLAEVTTPAGRPHQVASLASERLRANLEGIGLEATVNVRPRQAPLDLYA</sequence>
<dbReference type="RefSeq" id="WP_121250107.1">
    <property type="nucleotide sequence ID" value="NZ_RBIL01000001.1"/>
</dbReference>
<comment type="caution">
    <text evidence="2">The sequence shown here is derived from an EMBL/GenBank/DDBJ whole genome shotgun (WGS) entry which is preliminary data.</text>
</comment>
<feature type="compositionally biased region" description="Basic and acidic residues" evidence="1">
    <location>
        <begin position="309"/>
        <end position="321"/>
    </location>
</feature>
<organism evidence="2 3">
    <name type="scientific">Solirubrobacter pauli</name>
    <dbReference type="NCBI Taxonomy" id="166793"/>
    <lineage>
        <taxon>Bacteria</taxon>
        <taxon>Bacillati</taxon>
        <taxon>Actinomycetota</taxon>
        <taxon>Thermoleophilia</taxon>
        <taxon>Solirubrobacterales</taxon>
        <taxon>Solirubrobacteraceae</taxon>
        <taxon>Solirubrobacter</taxon>
    </lineage>
</organism>
<feature type="compositionally biased region" description="Low complexity" evidence="1">
    <location>
        <begin position="220"/>
        <end position="243"/>
    </location>
</feature>
<dbReference type="Proteomes" id="UP000278962">
    <property type="component" value="Unassembled WGS sequence"/>
</dbReference>
<dbReference type="EMBL" id="RBIL01000001">
    <property type="protein sequence ID" value="RKQ92409.1"/>
    <property type="molecule type" value="Genomic_DNA"/>
</dbReference>
<gene>
    <name evidence="2" type="ORF">C8N24_2255</name>
</gene>
<accession>A0A660LCU6</accession>
<dbReference type="OrthoDB" id="5243541at2"/>
<feature type="compositionally biased region" description="Low complexity" evidence="1">
    <location>
        <begin position="184"/>
        <end position="212"/>
    </location>
</feature>
<feature type="region of interest" description="Disordered" evidence="1">
    <location>
        <begin position="76"/>
        <end position="327"/>
    </location>
</feature>
<evidence type="ECO:0000256" key="1">
    <source>
        <dbReference type="SAM" id="MobiDB-lite"/>
    </source>
</evidence>
<proteinExistence type="predicted"/>